<evidence type="ECO:0000313" key="2">
    <source>
        <dbReference type="EMBL" id="CAL1612577.1"/>
    </source>
</evidence>
<feature type="compositionally biased region" description="Low complexity" evidence="1">
    <location>
        <begin position="787"/>
        <end position="824"/>
    </location>
</feature>
<dbReference type="Proteomes" id="UP001497482">
    <property type="component" value="Chromosome 8"/>
</dbReference>
<reference evidence="2 3" key="1">
    <citation type="submission" date="2024-04" db="EMBL/GenBank/DDBJ databases">
        <authorList>
            <person name="Waldvogel A.-M."/>
            <person name="Schoenle A."/>
        </authorList>
    </citation>
    <scope>NUCLEOTIDE SEQUENCE [LARGE SCALE GENOMIC DNA]</scope>
</reference>
<feature type="compositionally biased region" description="Low complexity" evidence="1">
    <location>
        <begin position="166"/>
        <end position="182"/>
    </location>
</feature>
<feature type="compositionally biased region" description="Pro residues" evidence="1">
    <location>
        <begin position="226"/>
        <end position="240"/>
    </location>
</feature>
<sequence length="840" mass="89713">MLLSVTHPPLRSSLPPPSLSSPLHHTPSLGLNLSLSLSSDSPHVPLSFLLLLSLSLNLHSSSVPSPPRPPSPNHSFIVPPSRFSLSYLSASPKLSPSHFSSPLQIHHRLSAEPLLHFPPFSSPHLSSILPPNNPNLPSYPSLSVPSHHTSPTPPSTPPLSPYTFQSRPIPRPSSLHPSSSPGPLHPRPPSDSVSRILLRRLSLLPVSNLLLSLTNPSSLSRSSDPHPLPPICLTHLPPPSSSRQLHRSPSPQPPPPVSHLYPFDSSSPIHSSPSSQPSSVPLLHSPLLHLILLSCPHVRSDFKHKSQTSLSLNSGLFRPPLSPTPSPRSFSLSPPSTLLVSSATALVLSSWGQSPTHLQPSHLSLFLSSQQAPAMLSSSLFDHSSFPSNASLNHRPPPRTPSIRPLPLLSSNSHLSHSLTRRSSSAALISPPDSLSLSIHYLLSTIPIPISRSPSRAHPSLSSHLSRNLKLSLHLLSSNKRIHSPYSVSTISLTSASTDSSALLLISSQCPIADRPVSSPTELIAVSPLTSSLLIPPQPLPSPTCSLLLPLTPLGMSSLLAPRSLALRNLVVVLFVHPSAPIASSPTITHSQSPSAHMISPPRLALNPSLPSMTHMIPPLLPQSLIQSLVPNRLSSPPPLYPLLSSLSHLPSLSTSLSHPLGLTPHSQHLSTHCLHLPTPPHRSITPSPLSIFPQALRVVLSSTYSCTTHPHPQSGASRSSHQPLASNLAVHQTHAVVYSPDYYSFSRSQPSSDKIPTPISNTGPSLVRPLLITPLRQLLSSTLIPRLPSQSRSSPTSITSPRSIKSSHFTLHSQSHSPSQSLPIPFSSSFGSSLTLKPP</sequence>
<evidence type="ECO:0000256" key="1">
    <source>
        <dbReference type="SAM" id="MobiDB-lite"/>
    </source>
</evidence>
<feature type="compositionally biased region" description="Polar residues" evidence="1">
    <location>
        <begin position="827"/>
        <end position="840"/>
    </location>
</feature>
<feature type="region of interest" description="Disordered" evidence="1">
    <location>
        <begin position="215"/>
        <end position="278"/>
    </location>
</feature>
<organism evidence="2 3">
    <name type="scientific">Knipowitschia caucasica</name>
    <name type="common">Caucasian dwarf goby</name>
    <name type="synonym">Pomatoschistus caucasicus</name>
    <dbReference type="NCBI Taxonomy" id="637954"/>
    <lineage>
        <taxon>Eukaryota</taxon>
        <taxon>Metazoa</taxon>
        <taxon>Chordata</taxon>
        <taxon>Craniata</taxon>
        <taxon>Vertebrata</taxon>
        <taxon>Euteleostomi</taxon>
        <taxon>Actinopterygii</taxon>
        <taxon>Neopterygii</taxon>
        <taxon>Teleostei</taxon>
        <taxon>Neoteleostei</taxon>
        <taxon>Acanthomorphata</taxon>
        <taxon>Gobiaria</taxon>
        <taxon>Gobiiformes</taxon>
        <taxon>Gobioidei</taxon>
        <taxon>Gobiidae</taxon>
        <taxon>Gobiinae</taxon>
        <taxon>Knipowitschia</taxon>
    </lineage>
</organism>
<feature type="compositionally biased region" description="Low complexity" evidence="1">
    <location>
        <begin position="265"/>
        <end position="278"/>
    </location>
</feature>
<feature type="region of interest" description="Disordered" evidence="1">
    <location>
        <begin position="787"/>
        <end position="840"/>
    </location>
</feature>
<dbReference type="EMBL" id="OZ035830">
    <property type="protein sequence ID" value="CAL1612577.1"/>
    <property type="molecule type" value="Genomic_DNA"/>
</dbReference>
<feature type="compositionally biased region" description="Low complexity" evidence="1">
    <location>
        <begin position="139"/>
        <end position="150"/>
    </location>
</feature>
<feature type="region of interest" description="Disordered" evidence="1">
    <location>
        <begin position="1"/>
        <end position="21"/>
    </location>
</feature>
<accession>A0AAV2MH13</accession>
<dbReference type="AlphaFoldDB" id="A0AAV2MH13"/>
<feature type="compositionally biased region" description="Pro residues" evidence="1">
    <location>
        <begin position="151"/>
        <end position="160"/>
    </location>
</feature>
<name>A0AAV2MH13_KNICA</name>
<proteinExistence type="predicted"/>
<feature type="region of interest" description="Disordered" evidence="1">
    <location>
        <begin position="388"/>
        <end position="407"/>
    </location>
</feature>
<keyword evidence="3" id="KW-1185">Reference proteome</keyword>
<evidence type="ECO:0000313" key="3">
    <source>
        <dbReference type="Proteomes" id="UP001497482"/>
    </source>
</evidence>
<gene>
    <name evidence="2" type="ORF">KC01_LOCUS38886</name>
</gene>
<protein>
    <submittedName>
        <fullName evidence="2">Uncharacterized protein</fullName>
    </submittedName>
</protein>
<feature type="region of interest" description="Disordered" evidence="1">
    <location>
        <begin position="139"/>
        <end position="191"/>
    </location>
</feature>